<dbReference type="Proteomes" id="UP001596074">
    <property type="component" value="Unassembled WGS sequence"/>
</dbReference>
<protein>
    <submittedName>
        <fullName evidence="2">Acetamidase/formamidase family protein</fullName>
    </submittedName>
</protein>
<proteinExistence type="predicted"/>
<feature type="region of interest" description="Disordered" evidence="1">
    <location>
        <begin position="1"/>
        <end position="35"/>
    </location>
</feature>
<keyword evidence="3" id="KW-1185">Reference proteome</keyword>
<evidence type="ECO:0000313" key="2">
    <source>
        <dbReference type="EMBL" id="MFC5751771.1"/>
    </source>
</evidence>
<dbReference type="RefSeq" id="WP_378287733.1">
    <property type="nucleotide sequence ID" value="NZ_JBHSON010000075.1"/>
</dbReference>
<dbReference type="Gene3D" id="2.60.120.580">
    <property type="entry name" value="Acetamidase/Formamidase-like domains"/>
    <property type="match status" value="1"/>
</dbReference>
<name>A0ABW1A8F0_9ACTN</name>
<evidence type="ECO:0000256" key="1">
    <source>
        <dbReference type="SAM" id="MobiDB-lite"/>
    </source>
</evidence>
<dbReference type="InterPro" id="IPR004304">
    <property type="entry name" value="FmdA_AmdA"/>
</dbReference>
<evidence type="ECO:0000313" key="3">
    <source>
        <dbReference type="Proteomes" id="UP001596074"/>
    </source>
</evidence>
<dbReference type="SUPFAM" id="SSF141130">
    <property type="entry name" value="Acetamidase/Formamidase-like"/>
    <property type="match status" value="1"/>
</dbReference>
<dbReference type="PANTHER" id="PTHR31891:SF1">
    <property type="entry name" value="FORMAMIDASE C869.04-RELATED"/>
    <property type="match status" value="1"/>
</dbReference>
<sequence>MAPTLAAAPPVVRFPGPPAAAGSATRSVPGHNRWHPDIPAVAEVITGGSVRMECEGREPGEEAVLCGPLVVVGAEPGDVIVVDVLGVGRSDGVYAPHGHPGVIGCAPASGAPAPVPAAAPAVQDGALLGRIRPGSVTYGALYGQVAREALRSEERGREIGGCGIARLGPGSRILLPVHVRGAKLSVGDLHFPPGGGADCRFEGRPGWIDLRVNLTRQGVERFNVTGPLLMAGPA</sequence>
<dbReference type="Pfam" id="PF03069">
    <property type="entry name" value="FmdA_AmdA"/>
    <property type="match status" value="2"/>
</dbReference>
<accession>A0ABW1A8F0</accession>
<reference evidence="3" key="1">
    <citation type="journal article" date="2019" name="Int. J. Syst. Evol. Microbiol.">
        <title>The Global Catalogue of Microorganisms (GCM) 10K type strain sequencing project: providing services to taxonomists for standard genome sequencing and annotation.</title>
        <authorList>
            <consortium name="The Broad Institute Genomics Platform"/>
            <consortium name="The Broad Institute Genome Sequencing Center for Infectious Disease"/>
            <person name="Wu L."/>
            <person name="Ma J."/>
        </authorList>
    </citation>
    <scope>NUCLEOTIDE SEQUENCE [LARGE SCALE GENOMIC DNA]</scope>
    <source>
        <strain evidence="3">KCTC 42087</strain>
    </source>
</reference>
<gene>
    <name evidence="2" type="ORF">ACFPZN_39675</name>
</gene>
<dbReference type="EMBL" id="JBHSON010000075">
    <property type="protein sequence ID" value="MFC5751771.1"/>
    <property type="molecule type" value="Genomic_DNA"/>
</dbReference>
<dbReference type="PANTHER" id="PTHR31891">
    <property type="entry name" value="FORMAMIDASE C869.04-RELATED"/>
    <property type="match status" value="1"/>
</dbReference>
<comment type="caution">
    <text evidence="2">The sequence shown here is derived from an EMBL/GenBank/DDBJ whole genome shotgun (WGS) entry which is preliminary data.</text>
</comment>
<organism evidence="2 3">
    <name type="scientific">Actinomadura rugatobispora</name>
    <dbReference type="NCBI Taxonomy" id="1994"/>
    <lineage>
        <taxon>Bacteria</taxon>
        <taxon>Bacillati</taxon>
        <taxon>Actinomycetota</taxon>
        <taxon>Actinomycetes</taxon>
        <taxon>Streptosporangiales</taxon>
        <taxon>Thermomonosporaceae</taxon>
        <taxon>Actinomadura</taxon>
    </lineage>
</organism>